<evidence type="ECO:0000256" key="1">
    <source>
        <dbReference type="SAM" id="Phobius"/>
    </source>
</evidence>
<keyword evidence="1" id="KW-1133">Transmembrane helix</keyword>
<proteinExistence type="predicted"/>
<keyword evidence="3" id="KW-1185">Reference proteome</keyword>
<protein>
    <submittedName>
        <fullName evidence="2">Uncharacterized protein</fullName>
    </submittedName>
</protein>
<reference evidence="2 3" key="1">
    <citation type="journal article" date="2017" name="Nature">
        <title>The Apostasia genome and the evolution of orchids.</title>
        <authorList>
            <person name="Zhang G.Q."/>
            <person name="Liu K.W."/>
            <person name="Li Z."/>
            <person name="Lohaus R."/>
            <person name="Hsiao Y.Y."/>
            <person name="Niu S.C."/>
            <person name="Wang J.Y."/>
            <person name="Lin Y.C."/>
            <person name="Xu Q."/>
            <person name="Chen L.J."/>
            <person name="Yoshida K."/>
            <person name="Fujiwara S."/>
            <person name="Wang Z.W."/>
            <person name="Zhang Y.Q."/>
            <person name="Mitsuda N."/>
            <person name="Wang M."/>
            <person name="Liu G.H."/>
            <person name="Pecoraro L."/>
            <person name="Huang H.X."/>
            <person name="Xiao X.J."/>
            <person name="Lin M."/>
            <person name="Wu X.Y."/>
            <person name="Wu W.L."/>
            <person name="Chen Y.Y."/>
            <person name="Chang S.B."/>
            <person name="Sakamoto S."/>
            <person name="Ohme-Takagi M."/>
            <person name="Yagi M."/>
            <person name="Zeng S.J."/>
            <person name="Shen C.Y."/>
            <person name="Yeh C.M."/>
            <person name="Luo Y.B."/>
            <person name="Tsai W.C."/>
            <person name="Van de Peer Y."/>
            <person name="Liu Z.J."/>
        </authorList>
    </citation>
    <scope>NUCLEOTIDE SEQUENCE [LARGE SCALE GENOMIC DNA]</scope>
    <source>
        <strain evidence="3">cv. Shenzhen</strain>
        <tissue evidence="2">Stem</tissue>
    </source>
</reference>
<dbReference type="AlphaFoldDB" id="A0A2I0BHB0"/>
<evidence type="ECO:0000313" key="3">
    <source>
        <dbReference type="Proteomes" id="UP000236161"/>
    </source>
</evidence>
<dbReference type="EMBL" id="KZ451883">
    <property type="protein sequence ID" value="PKA67175.1"/>
    <property type="molecule type" value="Genomic_DNA"/>
</dbReference>
<sequence length="214" mass="23750">MAKVLDLLLVDGSFLHRSPVSTKLSTSASRGISQIAIAVCPSSKWATIREELKCQGRHSCFFTDGRKQEQARKALESALDGKKSEFEKWNKEIQKREEMGGGGTAGRGGWFGGGGWFGWFSGEHFWEEAQQASLSIIGILSLYLLLVKGNVIFAVISNSLLFLLRGLRNWLTILSSRLPRRPKFPVPGSQELAKGTNLPQLSAKERVVRKWGMD</sequence>
<dbReference type="OrthoDB" id="2017354at2759"/>
<organism evidence="2 3">
    <name type="scientific">Apostasia shenzhenica</name>
    <dbReference type="NCBI Taxonomy" id="1088818"/>
    <lineage>
        <taxon>Eukaryota</taxon>
        <taxon>Viridiplantae</taxon>
        <taxon>Streptophyta</taxon>
        <taxon>Embryophyta</taxon>
        <taxon>Tracheophyta</taxon>
        <taxon>Spermatophyta</taxon>
        <taxon>Magnoliopsida</taxon>
        <taxon>Liliopsida</taxon>
        <taxon>Asparagales</taxon>
        <taxon>Orchidaceae</taxon>
        <taxon>Apostasioideae</taxon>
        <taxon>Apostasia</taxon>
    </lineage>
</organism>
<dbReference type="Proteomes" id="UP000236161">
    <property type="component" value="Unassembled WGS sequence"/>
</dbReference>
<feature type="transmembrane region" description="Helical" evidence="1">
    <location>
        <begin position="140"/>
        <end position="164"/>
    </location>
</feature>
<dbReference type="STRING" id="1088818.A0A2I0BHB0"/>
<keyword evidence="1" id="KW-0472">Membrane</keyword>
<accession>A0A2I0BHB0</accession>
<dbReference type="PANTHER" id="PTHR36393:SF1">
    <property type="entry name" value="SULFATE ADENYLYLTRANSFERASE SUBUNIT"/>
    <property type="match status" value="1"/>
</dbReference>
<keyword evidence="1" id="KW-0812">Transmembrane</keyword>
<evidence type="ECO:0000313" key="2">
    <source>
        <dbReference type="EMBL" id="PKA67175.1"/>
    </source>
</evidence>
<gene>
    <name evidence="2" type="ORF">AXF42_Ash004667</name>
</gene>
<name>A0A2I0BHB0_9ASPA</name>
<dbReference type="PANTHER" id="PTHR36393">
    <property type="entry name" value="SULFATE ADENYLYLTRANSFERASE SUBUNIT"/>
    <property type="match status" value="1"/>
</dbReference>